<feature type="domain" description="PAS" evidence="8">
    <location>
        <begin position="399"/>
        <end position="470"/>
    </location>
</feature>
<evidence type="ECO:0000256" key="4">
    <source>
        <dbReference type="ARBA" id="ARBA00022679"/>
    </source>
</evidence>
<evidence type="ECO:0000313" key="11">
    <source>
        <dbReference type="Proteomes" id="UP000198510"/>
    </source>
</evidence>
<dbReference type="InterPro" id="IPR036890">
    <property type="entry name" value="HATPase_C_sf"/>
</dbReference>
<dbReference type="SMART" id="SM00091">
    <property type="entry name" value="PAS"/>
    <property type="match status" value="5"/>
</dbReference>
<dbReference type="STRING" id="1075417.SAMN05421823_104486"/>
<dbReference type="OrthoDB" id="9766459at2"/>
<keyword evidence="6" id="KW-0175">Coiled coil</keyword>
<dbReference type="Pfam" id="PF00512">
    <property type="entry name" value="HisKA"/>
    <property type="match status" value="1"/>
</dbReference>
<dbReference type="PRINTS" id="PR00344">
    <property type="entry name" value="BCTRLSENSOR"/>
</dbReference>
<evidence type="ECO:0000256" key="6">
    <source>
        <dbReference type="SAM" id="Coils"/>
    </source>
</evidence>
<dbReference type="SUPFAM" id="SSF55874">
    <property type="entry name" value="ATPase domain of HSP90 chaperone/DNA topoisomerase II/histidine kinase"/>
    <property type="match status" value="1"/>
</dbReference>
<dbReference type="GO" id="GO:0000155">
    <property type="term" value="F:phosphorelay sensor kinase activity"/>
    <property type="evidence" value="ECO:0007669"/>
    <property type="project" value="InterPro"/>
</dbReference>
<dbReference type="EC" id="2.7.13.3" evidence="2"/>
<proteinExistence type="predicted"/>
<evidence type="ECO:0000256" key="3">
    <source>
        <dbReference type="ARBA" id="ARBA00022553"/>
    </source>
</evidence>
<dbReference type="CDD" id="cd00130">
    <property type="entry name" value="PAS"/>
    <property type="match status" value="3"/>
</dbReference>
<dbReference type="SUPFAM" id="SSF55785">
    <property type="entry name" value="PYP-like sensor domain (PAS domain)"/>
    <property type="match status" value="5"/>
</dbReference>
<dbReference type="NCBIfam" id="TIGR00229">
    <property type="entry name" value="sensory_box"/>
    <property type="match status" value="3"/>
</dbReference>
<evidence type="ECO:0000259" key="8">
    <source>
        <dbReference type="PROSITE" id="PS50112"/>
    </source>
</evidence>
<evidence type="ECO:0000313" key="10">
    <source>
        <dbReference type="EMBL" id="SDL14402.1"/>
    </source>
</evidence>
<protein>
    <recommendedName>
        <fullName evidence="2">histidine kinase</fullName>
        <ecNumber evidence="2">2.7.13.3</ecNumber>
    </recommendedName>
</protein>
<reference evidence="10 11" key="1">
    <citation type="submission" date="2016-10" db="EMBL/GenBank/DDBJ databases">
        <authorList>
            <person name="de Groot N.N."/>
        </authorList>
    </citation>
    <scope>NUCLEOTIDE SEQUENCE [LARGE SCALE GENOMIC DNA]</scope>
    <source>
        <strain evidence="10 11">DSM 25186</strain>
    </source>
</reference>
<dbReference type="SMART" id="SM00387">
    <property type="entry name" value="HATPase_c"/>
    <property type="match status" value="1"/>
</dbReference>
<dbReference type="Pfam" id="PF13188">
    <property type="entry name" value="PAS_8"/>
    <property type="match status" value="1"/>
</dbReference>
<keyword evidence="3" id="KW-0597">Phosphoprotein</keyword>
<dbReference type="SMART" id="SM00086">
    <property type="entry name" value="PAC"/>
    <property type="match status" value="3"/>
</dbReference>
<dbReference type="PANTHER" id="PTHR43304">
    <property type="entry name" value="PHYTOCHROME-LIKE PROTEIN CPH1"/>
    <property type="match status" value="1"/>
</dbReference>
<sequence length="915" mass="104189">MSQQPKEDSPLRIHPLFAQMPAAIAVVEGPHHRFTMANALYQQLFNRTEEQLIGHTLREVFPEVEGQGIYELFDQVYQSGQPFTAAEFPAQFVRHGTGMSALGYFNFVAQPLQEAGGDVYGILIHAFEVTAQVHTRQQLAQNEARYRGLFEAIDQGFCLVEMIFDQEDRPLDYRFLEVNPVFEQQTGLEQATGKTARQLVPNLEQHWFDLYGRVALTGDPLHFTNGSEAMGRWFDVYAFRLGAPENRQVAILFTDITRRKQAEQALKESEDQLKFAIEATELATWDYNPLTDHFRGNTRLKAWFGLSAHDDIALPTAIAVISPSDQPRVTEAIARALQYDSGGLYEMIYTIVHPHTRRERIVRAKGKAWFNADHVAYRFNGTLQDITQERLAQQALAEREQQLRSALEGGQLGTYTYYPTTGRLRWSERTKALFGLPPEAEIDYARFMEGVHPEDRPDTDAAVQQALRPESGGLYEHEYRTVGLGDGQLRWIRSKGKVHFDPDGRPLWFTGITQDITPQKQAEAALKESEERFRVMADNIPNLAWMARADGWIFWYNRRWYDYTGTTPAQMEGWGWQSVHDPAVLPDVIHQWSASLAKGQPFQMVFPLKGADGVYRPFLTLIAPVRDEEGRIVRWFGSNTDISEQEASRQRLQALNEELAATTEELASANEELRVANEELGLSNEQLIRINQDLDNFIYTASHDLKAPISNIEGLMQALLRHLPADSLAPPRVQQIVGLIQDSVERFKKTITHLTDVVKLQKEYDQEEALVSMPDMIREVLLDLELMIQSSQANVTVDVEACPRIRFSEKNLRSLLYNLLSNALKYRSPHRTPLISIQCRTEAGYQVLTVADNGLGMKPEKLGQLFRMFKRFHDHVEGQGVGLYMVKKMVDNARGKITVESQVDQGTTFRVYLPA</sequence>
<dbReference type="Pfam" id="PF08447">
    <property type="entry name" value="PAS_3"/>
    <property type="match status" value="1"/>
</dbReference>
<dbReference type="AlphaFoldDB" id="A0A1G9HNE0"/>
<dbReference type="InterPro" id="IPR052162">
    <property type="entry name" value="Sensor_kinase/Photoreceptor"/>
</dbReference>
<organism evidence="10 11">
    <name type="scientific">Catalinimonas alkaloidigena</name>
    <dbReference type="NCBI Taxonomy" id="1075417"/>
    <lineage>
        <taxon>Bacteria</taxon>
        <taxon>Pseudomonadati</taxon>
        <taxon>Bacteroidota</taxon>
        <taxon>Cytophagia</taxon>
        <taxon>Cytophagales</taxon>
        <taxon>Catalimonadaceae</taxon>
        <taxon>Catalinimonas</taxon>
    </lineage>
</organism>
<gene>
    <name evidence="10" type="ORF">SAMN05421823_104486</name>
</gene>
<feature type="domain" description="PAC" evidence="9">
    <location>
        <begin position="475"/>
        <end position="528"/>
    </location>
</feature>
<dbReference type="EMBL" id="FNFO01000004">
    <property type="protein sequence ID" value="SDL14402.1"/>
    <property type="molecule type" value="Genomic_DNA"/>
</dbReference>
<accession>A0A1G9HNE0</accession>
<dbReference type="InterPro" id="IPR000700">
    <property type="entry name" value="PAS-assoc_C"/>
</dbReference>
<dbReference type="PROSITE" id="PS50113">
    <property type="entry name" value="PAC"/>
    <property type="match status" value="2"/>
</dbReference>
<dbReference type="FunFam" id="3.30.450.20:FF:000099">
    <property type="entry name" value="Sensory box sensor histidine kinase"/>
    <property type="match status" value="1"/>
</dbReference>
<dbReference type="Gene3D" id="3.30.450.20">
    <property type="entry name" value="PAS domain"/>
    <property type="match status" value="5"/>
</dbReference>
<keyword evidence="4" id="KW-0808">Transferase</keyword>
<keyword evidence="5" id="KW-0418">Kinase</keyword>
<dbReference type="PROSITE" id="PS50112">
    <property type="entry name" value="PAS"/>
    <property type="match status" value="1"/>
</dbReference>
<dbReference type="InterPro" id="IPR004358">
    <property type="entry name" value="Sig_transdc_His_kin-like_C"/>
</dbReference>
<dbReference type="InterPro" id="IPR003661">
    <property type="entry name" value="HisK_dim/P_dom"/>
</dbReference>
<dbReference type="Proteomes" id="UP000198510">
    <property type="component" value="Unassembled WGS sequence"/>
</dbReference>
<evidence type="ECO:0000256" key="2">
    <source>
        <dbReference type="ARBA" id="ARBA00012438"/>
    </source>
</evidence>
<dbReference type="InterPro" id="IPR000014">
    <property type="entry name" value="PAS"/>
</dbReference>
<dbReference type="Gene3D" id="1.10.287.130">
    <property type="match status" value="1"/>
</dbReference>
<feature type="coiled-coil region" evidence="6">
    <location>
        <begin position="642"/>
        <end position="686"/>
    </location>
</feature>
<dbReference type="PROSITE" id="PS50109">
    <property type="entry name" value="HIS_KIN"/>
    <property type="match status" value="1"/>
</dbReference>
<evidence type="ECO:0000256" key="1">
    <source>
        <dbReference type="ARBA" id="ARBA00000085"/>
    </source>
</evidence>
<feature type="domain" description="PAC" evidence="9">
    <location>
        <begin position="598"/>
        <end position="654"/>
    </location>
</feature>
<dbReference type="InterPro" id="IPR013655">
    <property type="entry name" value="PAS_fold_3"/>
</dbReference>
<dbReference type="InterPro" id="IPR013656">
    <property type="entry name" value="PAS_4"/>
</dbReference>
<dbReference type="RefSeq" id="WP_089682621.1">
    <property type="nucleotide sequence ID" value="NZ_FNFO01000004.1"/>
</dbReference>
<feature type="domain" description="Histidine kinase" evidence="7">
    <location>
        <begin position="700"/>
        <end position="915"/>
    </location>
</feature>
<evidence type="ECO:0000256" key="5">
    <source>
        <dbReference type="ARBA" id="ARBA00022777"/>
    </source>
</evidence>
<dbReference type="InterPro" id="IPR035965">
    <property type="entry name" value="PAS-like_dom_sf"/>
</dbReference>
<dbReference type="InterPro" id="IPR001610">
    <property type="entry name" value="PAC"/>
</dbReference>
<dbReference type="InterPro" id="IPR003594">
    <property type="entry name" value="HATPase_dom"/>
</dbReference>
<dbReference type="SUPFAM" id="SSF47384">
    <property type="entry name" value="Homodimeric domain of signal transducing histidine kinase"/>
    <property type="match status" value="1"/>
</dbReference>
<name>A0A1G9HNE0_9BACT</name>
<keyword evidence="11" id="KW-1185">Reference proteome</keyword>
<dbReference type="Pfam" id="PF02518">
    <property type="entry name" value="HATPase_c"/>
    <property type="match status" value="1"/>
</dbReference>
<dbReference type="Gene3D" id="3.30.565.10">
    <property type="entry name" value="Histidine kinase-like ATPase, C-terminal domain"/>
    <property type="match status" value="1"/>
</dbReference>
<dbReference type="CDD" id="cd00082">
    <property type="entry name" value="HisKA"/>
    <property type="match status" value="1"/>
</dbReference>
<evidence type="ECO:0000259" key="9">
    <source>
        <dbReference type="PROSITE" id="PS50113"/>
    </source>
</evidence>
<dbReference type="Pfam" id="PF08448">
    <property type="entry name" value="PAS_4"/>
    <property type="match status" value="2"/>
</dbReference>
<dbReference type="InterPro" id="IPR005467">
    <property type="entry name" value="His_kinase_dom"/>
</dbReference>
<dbReference type="PANTHER" id="PTHR43304:SF1">
    <property type="entry name" value="PAC DOMAIN-CONTAINING PROTEIN"/>
    <property type="match status" value="1"/>
</dbReference>
<comment type="catalytic activity">
    <reaction evidence="1">
        <text>ATP + protein L-histidine = ADP + protein N-phospho-L-histidine.</text>
        <dbReference type="EC" id="2.7.13.3"/>
    </reaction>
</comment>
<dbReference type="InterPro" id="IPR036097">
    <property type="entry name" value="HisK_dim/P_sf"/>
</dbReference>
<evidence type="ECO:0000259" key="7">
    <source>
        <dbReference type="PROSITE" id="PS50109"/>
    </source>
</evidence>
<dbReference type="Gene3D" id="2.10.70.100">
    <property type="match status" value="1"/>
</dbReference>
<dbReference type="SMART" id="SM00388">
    <property type="entry name" value="HisKA"/>
    <property type="match status" value="1"/>
</dbReference>